<dbReference type="GO" id="GO:0016887">
    <property type="term" value="F:ATP hydrolysis activity"/>
    <property type="evidence" value="ECO:0007669"/>
    <property type="project" value="InterPro"/>
</dbReference>
<keyword evidence="6" id="KW-0449">Lipoprotein</keyword>
<dbReference type="InterPro" id="IPR015854">
    <property type="entry name" value="ABC_transpr_LolD-like"/>
</dbReference>
<dbReference type="SMART" id="SM00382">
    <property type="entry name" value="AAA"/>
    <property type="match status" value="1"/>
</dbReference>
<gene>
    <name evidence="6" type="ORF">F4556_007295</name>
</gene>
<dbReference type="InterPro" id="IPR003593">
    <property type="entry name" value="AAA+_ATPase"/>
</dbReference>
<dbReference type="PANTHER" id="PTHR24220">
    <property type="entry name" value="IMPORT ATP-BINDING PROTEIN"/>
    <property type="match status" value="1"/>
</dbReference>
<keyword evidence="1" id="KW-0813">Transport</keyword>
<dbReference type="InterPro" id="IPR017911">
    <property type="entry name" value="MacB-like_ATP-bd"/>
</dbReference>
<dbReference type="GO" id="GO:0005524">
    <property type="term" value="F:ATP binding"/>
    <property type="evidence" value="ECO:0007669"/>
    <property type="project" value="UniProtKB-KW"/>
</dbReference>
<name>A0A7W7SJT5_9ACTN</name>
<proteinExistence type="predicted"/>
<evidence type="ECO:0000256" key="3">
    <source>
        <dbReference type="ARBA" id="ARBA00022840"/>
    </source>
</evidence>
<dbReference type="AlphaFoldDB" id="A0A7W7SJT5"/>
<reference evidence="6 7" key="1">
    <citation type="submission" date="2020-08" db="EMBL/GenBank/DDBJ databases">
        <title>Sequencing the genomes of 1000 actinobacteria strains.</title>
        <authorList>
            <person name="Klenk H.-P."/>
        </authorList>
    </citation>
    <scope>NUCLEOTIDE SEQUENCE [LARGE SCALE GENOMIC DNA]</scope>
    <source>
        <strain evidence="6 7">DSM 44786</strain>
    </source>
</reference>
<dbReference type="GO" id="GO:0022857">
    <property type="term" value="F:transmembrane transporter activity"/>
    <property type="evidence" value="ECO:0007669"/>
    <property type="project" value="TreeGrafter"/>
</dbReference>
<dbReference type="RefSeq" id="WP_184923946.1">
    <property type="nucleotide sequence ID" value="NZ_JACHJR010000001.1"/>
</dbReference>
<organism evidence="6 7">
    <name type="scientific">Kitasatospora gansuensis</name>
    <dbReference type="NCBI Taxonomy" id="258050"/>
    <lineage>
        <taxon>Bacteria</taxon>
        <taxon>Bacillati</taxon>
        <taxon>Actinomycetota</taxon>
        <taxon>Actinomycetes</taxon>
        <taxon>Kitasatosporales</taxon>
        <taxon>Streptomycetaceae</taxon>
        <taxon>Kitasatospora</taxon>
    </lineage>
</organism>
<dbReference type="Pfam" id="PF00005">
    <property type="entry name" value="ABC_tran"/>
    <property type="match status" value="1"/>
</dbReference>
<dbReference type="PROSITE" id="PS50893">
    <property type="entry name" value="ABC_TRANSPORTER_2"/>
    <property type="match status" value="1"/>
</dbReference>
<evidence type="ECO:0000256" key="4">
    <source>
        <dbReference type="SAM" id="MobiDB-lite"/>
    </source>
</evidence>
<protein>
    <submittedName>
        <fullName evidence="6">ABC-type lipoprotein export system ATPase subunit</fullName>
    </submittedName>
</protein>
<evidence type="ECO:0000259" key="5">
    <source>
        <dbReference type="PROSITE" id="PS50893"/>
    </source>
</evidence>
<dbReference type="GO" id="GO:0005886">
    <property type="term" value="C:plasma membrane"/>
    <property type="evidence" value="ECO:0007669"/>
    <property type="project" value="TreeGrafter"/>
</dbReference>
<keyword evidence="3" id="KW-0067">ATP-binding</keyword>
<sequence length="256" mass="27120">MTTAPTAPSAPTAHLSARGLSKSYTLNGQRVPVLDDATLELTPGRITALVGHSGSGKTTLLQIAGLLLPPDRGSVRIDGQDAWSLSDRARTGLRRSALGFVFHSFNLLPQHTALRNAALPWAGAPADGRRRAVELLDRVGLADRTGHRPGELSAGEQQRVALARALINNPGTVLADEPTGNLDTASERRMLALLREVADEGRSVLLVTHSAAVAAVADEVLTMTDRAPRRTRSARRAQPARPPKSAGRSARKGTAR</sequence>
<comment type="caution">
    <text evidence="6">The sequence shown here is derived from an EMBL/GenBank/DDBJ whole genome shotgun (WGS) entry which is preliminary data.</text>
</comment>
<evidence type="ECO:0000313" key="7">
    <source>
        <dbReference type="Proteomes" id="UP000573327"/>
    </source>
</evidence>
<evidence type="ECO:0000256" key="2">
    <source>
        <dbReference type="ARBA" id="ARBA00022741"/>
    </source>
</evidence>
<evidence type="ECO:0000313" key="6">
    <source>
        <dbReference type="EMBL" id="MBB4951760.1"/>
    </source>
</evidence>
<dbReference type="InterPro" id="IPR017871">
    <property type="entry name" value="ABC_transporter-like_CS"/>
</dbReference>
<dbReference type="PROSITE" id="PS00211">
    <property type="entry name" value="ABC_TRANSPORTER_1"/>
    <property type="match status" value="1"/>
</dbReference>
<evidence type="ECO:0000256" key="1">
    <source>
        <dbReference type="ARBA" id="ARBA00022448"/>
    </source>
</evidence>
<dbReference type="SUPFAM" id="SSF52540">
    <property type="entry name" value="P-loop containing nucleoside triphosphate hydrolases"/>
    <property type="match status" value="1"/>
</dbReference>
<feature type="region of interest" description="Disordered" evidence="4">
    <location>
        <begin position="224"/>
        <end position="256"/>
    </location>
</feature>
<feature type="domain" description="ABC transporter" evidence="5">
    <location>
        <begin position="15"/>
        <end position="250"/>
    </location>
</feature>
<dbReference type="Proteomes" id="UP000573327">
    <property type="component" value="Unassembled WGS sequence"/>
</dbReference>
<dbReference type="InterPro" id="IPR027417">
    <property type="entry name" value="P-loop_NTPase"/>
</dbReference>
<dbReference type="CDD" id="cd03255">
    <property type="entry name" value="ABC_MJ0796_LolCDE_FtsE"/>
    <property type="match status" value="1"/>
</dbReference>
<dbReference type="Gene3D" id="3.40.50.300">
    <property type="entry name" value="P-loop containing nucleotide triphosphate hydrolases"/>
    <property type="match status" value="1"/>
</dbReference>
<keyword evidence="7" id="KW-1185">Reference proteome</keyword>
<keyword evidence="2" id="KW-0547">Nucleotide-binding</keyword>
<dbReference type="EMBL" id="JACHJR010000001">
    <property type="protein sequence ID" value="MBB4951760.1"/>
    <property type="molecule type" value="Genomic_DNA"/>
</dbReference>
<accession>A0A7W7SJT5</accession>
<dbReference type="InterPro" id="IPR003439">
    <property type="entry name" value="ABC_transporter-like_ATP-bd"/>
</dbReference>